<feature type="region of interest" description="Disordered" evidence="2">
    <location>
        <begin position="303"/>
        <end position="380"/>
    </location>
</feature>
<sequence length="725" mass="73550">MSAVPTIKSHFASSNVTKPGFAVPVGSATHPSGSVGVSQRTNSPSNGPTANFFTNASSSYQSHFGDFSGSGVNIAIVQRLSATNAAAAASAAGGDGGGVSPGVGVVGGGVPPNALPVGVTVTSSALTTAGDGSSAPIPIASTPPLTAPVVGAAAAGGSPCSAPVPVSGPLSSPSSHGTTPHLLGTTPTVKFASPMAVGTSPKTTPTLAALSATNSMSEPSEGTATPEVRRASVASGASQDGAACMTDGTLQPPTNIHTHHLMNHNNAAAATKIAHVAAQAEMDEEVLSDAHRYAIFAFSGAGGVSPSPTSPAAPQSGTCSPTSTTPRVDLTLSPTSSMQFAAQQQQQQPQQYGSNFLPTAPLTPLSAQSSGSHHSNAGSHHPVVNVYDSDFKTLLSIPASQVVHRPHPSLGVSRLVLCRNYAPENPGNCSKGEMCKFVHADIRNASRCSIHVNYAWRSLGLCSYPRLPAGDDLTVLAPNERPPSEVIPSERILVTRGSTNWREHTAPLSHCAHYYFNRMCNRGERCNFIHAVHVDPNVQGDFKRAPAPTAVAPIVSKSPTSPALRPSSEGGGNNSARSTGGNALPPPPPPPMQHQQQCGAFGYVQNVYTPPPPPPPAGGMAYPLSNSPNGGGGPYMMFSSGGGATGFVPATLVPPPPSHLGNSNGVYLLVPAPAGMGSNGSGTPNSPVSPLGQSMGSLSNGPIDWSFYGDLETSAWMPPSPSSRM</sequence>
<comment type="caution">
    <text evidence="4">The sequence shown here is derived from an EMBL/GenBank/DDBJ whole genome shotgun (WGS) entry which is preliminary data.</text>
</comment>
<feature type="compositionally biased region" description="Low complexity" evidence="2">
    <location>
        <begin position="366"/>
        <end position="380"/>
    </location>
</feature>
<feature type="region of interest" description="Disordered" evidence="2">
    <location>
        <begin position="550"/>
        <end position="596"/>
    </location>
</feature>
<feature type="zinc finger region" description="C3H1-type" evidence="1">
    <location>
        <begin position="505"/>
        <end position="533"/>
    </location>
</feature>
<accession>A0A0N0VEK5</accession>
<dbReference type="PROSITE" id="PS50103">
    <property type="entry name" value="ZF_C3H1"/>
    <property type="match status" value="2"/>
</dbReference>
<feature type="compositionally biased region" description="Low complexity" evidence="2">
    <location>
        <begin position="304"/>
        <end position="317"/>
    </location>
</feature>
<evidence type="ECO:0000313" key="5">
    <source>
        <dbReference type="Proteomes" id="UP000037923"/>
    </source>
</evidence>
<name>A0A0N0VEK5_LEPPY</name>
<proteinExistence type="predicted"/>
<feature type="compositionally biased region" description="Low complexity" evidence="2">
    <location>
        <begin position="339"/>
        <end position="351"/>
    </location>
</feature>
<dbReference type="GeneID" id="26906510"/>
<protein>
    <recommendedName>
        <fullName evidence="3">C3H1-type domain-containing protein</fullName>
    </recommendedName>
</protein>
<evidence type="ECO:0000256" key="2">
    <source>
        <dbReference type="SAM" id="MobiDB-lite"/>
    </source>
</evidence>
<dbReference type="SMART" id="SM00356">
    <property type="entry name" value="ZnF_C3H1"/>
    <property type="match status" value="2"/>
</dbReference>
<keyword evidence="1" id="KW-0863">Zinc-finger</keyword>
<feature type="domain" description="C3H1-type" evidence="3">
    <location>
        <begin position="413"/>
        <end position="442"/>
    </location>
</feature>
<dbReference type="PANTHER" id="PTHR37562">
    <property type="entry name" value="C3H1-TYPE DOMAIN-CONTAINING PROTEIN-RELATED"/>
    <property type="match status" value="1"/>
</dbReference>
<feature type="compositionally biased region" description="Polar residues" evidence="2">
    <location>
        <begin position="318"/>
        <end position="338"/>
    </location>
</feature>
<dbReference type="PANTHER" id="PTHR37562:SF5">
    <property type="entry name" value="C3H1-TYPE DOMAIN-CONTAINING PROTEIN"/>
    <property type="match status" value="1"/>
</dbReference>
<dbReference type="InterPro" id="IPR000571">
    <property type="entry name" value="Znf_CCCH"/>
</dbReference>
<dbReference type="EMBL" id="LGTL01000013">
    <property type="protein sequence ID" value="KPA78621.1"/>
    <property type="molecule type" value="Genomic_DNA"/>
</dbReference>
<dbReference type="Proteomes" id="UP000037923">
    <property type="component" value="Unassembled WGS sequence"/>
</dbReference>
<feature type="region of interest" description="Disordered" evidence="2">
    <location>
        <begin position="156"/>
        <end position="179"/>
    </location>
</feature>
<dbReference type="AlphaFoldDB" id="A0A0N0VEK5"/>
<keyword evidence="1" id="KW-0862">Zinc</keyword>
<feature type="region of interest" description="Disordered" evidence="2">
    <location>
        <begin position="212"/>
        <end position="257"/>
    </location>
</feature>
<dbReference type="VEuPathDB" id="TriTrypDB:LpyrH10_13_1660"/>
<gene>
    <name evidence="4" type="ORF">ABB37_06221</name>
</gene>
<feature type="compositionally biased region" description="Polar residues" evidence="2">
    <location>
        <begin position="212"/>
        <end position="223"/>
    </location>
</feature>
<keyword evidence="5" id="KW-1185">Reference proteome</keyword>
<evidence type="ECO:0000313" key="4">
    <source>
        <dbReference type="EMBL" id="KPA78621.1"/>
    </source>
</evidence>
<feature type="zinc finger region" description="C3H1-type" evidence="1">
    <location>
        <begin position="413"/>
        <end position="442"/>
    </location>
</feature>
<evidence type="ECO:0000256" key="1">
    <source>
        <dbReference type="PROSITE-ProRule" id="PRU00723"/>
    </source>
</evidence>
<feature type="compositionally biased region" description="Polar residues" evidence="2">
    <location>
        <begin position="29"/>
        <end position="50"/>
    </location>
</feature>
<dbReference type="RefSeq" id="XP_015657060.1">
    <property type="nucleotide sequence ID" value="XM_015804486.1"/>
</dbReference>
<organism evidence="4 5">
    <name type="scientific">Leptomonas pyrrhocoris</name>
    <name type="common">Firebug parasite</name>
    <dbReference type="NCBI Taxonomy" id="157538"/>
    <lineage>
        <taxon>Eukaryota</taxon>
        <taxon>Discoba</taxon>
        <taxon>Euglenozoa</taxon>
        <taxon>Kinetoplastea</taxon>
        <taxon>Metakinetoplastina</taxon>
        <taxon>Trypanosomatida</taxon>
        <taxon>Trypanosomatidae</taxon>
        <taxon>Leishmaniinae</taxon>
        <taxon>Leptomonas</taxon>
    </lineage>
</organism>
<evidence type="ECO:0000259" key="3">
    <source>
        <dbReference type="PROSITE" id="PS50103"/>
    </source>
</evidence>
<dbReference type="GO" id="GO:0008270">
    <property type="term" value="F:zinc ion binding"/>
    <property type="evidence" value="ECO:0007669"/>
    <property type="project" value="UniProtKB-KW"/>
</dbReference>
<keyword evidence="1" id="KW-0479">Metal-binding</keyword>
<feature type="domain" description="C3H1-type" evidence="3">
    <location>
        <begin position="505"/>
        <end position="533"/>
    </location>
</feature>
<reference evidence="4 5" key="1">
    <citation type="submission" date="2015-07" db="EMBL/GenBank/DDBJ databases">
        <title>High-quality genome of monoxenous trypanosomatid Leptomonas pyrrhocoris.</title>
        <authorList>
            <person name="Flegontov P."/>
            <person name="Butenko A."/>
            <person name="Firsov S."/>
            <person name="Vlcek C."/>
            <person name="Logacheva M.D."/>
            <person name="Field M."/>
            <person name="Filatov D."/>
            <person name="Flegontova O."/>
            <person name="Gerasimov E."/>
            <person name="Jackson A.P."/>
            <person name="Kelly S."/>
            <person name="Opperdoes F."/>
            <person name="O'Reilly A."/>
            <person name="Votypka J."/>
            <person name="Yurchenko V."/>
            <person name="Lukes J."/>
        </authorList>
    </citation>
    <scope>NUCLEOTIDE SEQUENCE [LARGE SCALE GENOMIC DNA]</scope>
    <source>
        <strain evidence="4">H10</strain>
    </source>
</reference>
<feature type="region of interest" description="Disordered" evidence="2">
    <location>
        <begin position="24"/>
        <end position="50"/>
    </location>
</feature>
<dbReference type="OrthoDB" id="244144at2759"/>